<dbReference type="RefSeq" id="WP_006967776.1">
    <property type="nucleotide sequence ID" value="NZ_APJX01000009.1"/>
</dbReference>
<dbReference type="EMBL" id="APJX01000009">
    <property type="protein sequence ID" value="EMS78332.1"/>
    <property type="molecule type" value="Genomic_DNA"/>
</dbReference>
<gene>
    <name evidence="3" type="ORF">Dpo_9c01640</name>
</gene>
<comment type="caution">
    <text evidence="3">The sequence shown here is derived from an EMBL/GenBank/DDBJ whole genome shotgun (WGS) entry which is preliminary data.</text>
</comment>
<protein>
    <submittedName>
        <fullName evidence="3">Uncharacterized protein</fullName>
    </submittedName>
</protein>
<evidence type="ECO:0000313" key="3">
    <source>
        <dbReference type="EMBL" id="EMS78332.1"/>
    </source>
</evidence>
<dbReference type="OrthoDB" id="9787818at2"/>
<feature type="transmembrane region" description="Helical" evidence="2">
    <location>
        <begin position="144"/>
        <end position="168"/>
    </location>
</feature>
<evidence type="ECO:0000313" key="4">
    <source>
        <dbReference type="Proteomes" id="UP000014216"/>
    </source>
</evidence>
<feature type="transmembrane region" description="Helical" evidence="2">
    <location>
        <begin position="119"/>
        <end position="138"/>
    </location>
</feature>
<evidence type="ECO:0000256" key="1">
    <source>
        <dbReference type="SAM" id="Coils"/>
    </source>
</evidence>
<feature type="coiled-coil region" evidence="1">
    <location>
        <begin position="168"/>
        <end position="204"/>
    </location>
</feature>
<sequence length="271" mass="31455">MQRLRLQRFAMALATYTIVILATFLATRLGLGEMNGAQWATYIGFALFGNGIFLVLFYTNANLRFSDPSLTREQIVYSSLWGMIVLYFLPEARPIVLMFYLPAFSFGMLGLTRRQFFGVEASVLGFYAVLLGLEYFQYGQGFNIQYQLFLFILFGILLTWFAFFGGFVSDLKRRLRLQKEKIKMEMEERKIAQIEKEKLIIELKHALRKVKTLSGLLPICASCKKIRDDQGYWNQIESYIQIRSDAEFSHSICPDCAKKLYPDLDIYNEDE</sequence>
<name>S0G2F2_9BACT</name>
<dbReference type="Proteomes" id="UP000014216">
    <property type="component" value="Unassembled WGS sequence"/>
</dbReference>
<feature type="transmembrane region" description="Helical" evidence="2">
    <location>
        <begin position="9"/>
        <end position="27"/>
    </location>
</feature>
<keyword evidence="2" id="KW-0472">Membrane</keyword>
<proteinExistence type="predicted"/>
<accession>S0G2F2</accession>
<reference evidence="3 4" key="1">
    <citation type="journal article" date="2013" name="Genome Announc.">
        <title>Draft Genome Sequence of Desulfotignum phosphitoxidans DSM 13687 Strain FiPS-3.</title>
        <authorList>
            <person name="Poehlein A."/>
            <person name="Daniel R."/>
            <person name="Simeonova D.D."/>
        </authorList>
    </citation>
    <scope>NUCLEOTIDE SEQUENCE [LARGE SCALE GENOMIC DNA]</scope>
    <source>
        <strain evidence="3 4">DSM 13687</strain>
    </source>
</reference>
<keyword evidence="2" id="KW-1133">Transmembrane helix</keyword>
<dbReference type="AlphaFoldDB" id="S0G2F2"/>
<organism evidence="3 4">
    <name type="scientific">Desulfotignum phosphitoxidans DSM 13687</name>
    <dbReference type="NCBI Taxonomy" id="1286635"/>
    <lineage>
        <taxon>Bacteria</taxon>
        <taxon>Pseudomonadati</taxon>
        <taxon>Thermodesulfobacteriota</taxon>
        <taxon>Desulfobacteria</taxon>
        <taxon>Desulfobacterales</taxon>
        <taxon>Desulfobacteraceae</taxon>
        <taxon>Desulfotignum</taxon>
    </lineage>
</organism>
<keyword evidence="1" id="KW-0175">Coiled coil</keyword>
<keyword evidence="4" id="KW-1185">Reference proteome</keyword>
<keyword evidence="2" id="KW-0812">Transmembrane</keyword>
<feature type="transmembrane region" description="Helical" evidence="2">
    <location>
        <begin position="39"/>
        <end position="58"/>
    </location>
</feature>
<evidence type="ECO:0000256" key="2">
    <source>
        <dbReference type="SAM" id="Phobius"/>
    </source>
</evidence>